<dbReference type="KEGG" id="mma:MM_2926"/>
<accession>Q8PSZ7</accession>
<dbReference type="HOGENOM" id="CLU_2662383_0_0_2"/>
<proteinExistence type="predicted"/>
<evidence type="ECO:0000313" key="2">
    <source>
        <dbReference type="Proteomes" id="UP000000595"/>
    </source>
</evidence>
<dbReference type="AlphaFoldDB" id="Q8PSZ7"/>
<name>Q8PSZ7_METMA</name>
<organism evidence="1 2">
    <name type="scientific">Methanosarcina mazei (strain ATCC BAA-159 / DSM 3647 / Goe1 / Go1 / JCM 11833 / OCM 88)</name>
    <name type="common">Methanosarcina frisia</name>
    <dbReference type="NCBI Taxonomy" id="192952"/>
    <lineage>
        <taxon>Archaea</taxon>
        <taxon>Methanobacteriati</taxon>
        <taxon>Methanobacteriota</taxon>
        <taxon>Stenosarchaea group</taxon>
        <taxon>Methanomicrobia</taxon>
        <taxon>Methanosarcinales</taxon>
        <taxon>Methanosarcinaceae</taxon>
        <taxon>Methanosarcina</taxon>
    </lineage>
</organism>
<reference evidence="1 2" key="1">
    <citation type="journal article" date="2002" name="J. Mol. Microbiol. Biotechnol.">
        <title>The genome of Methanosarcina mazei: evidence for lateral gene transfer between Bacteria and Archaea.</title>
        <authorList>
            <person name="Deppenmeier U."/>
            <person name="Johann A."/>
            <person name="Hartsch T."/>
            <person name="Merkl R."/>
            <person name="Schmitz R.A."/>
            <person name="Martinez-Arias R."/>
            <person name="Henne A."/>
            <person name="Wiezer A."/>
            <person name="Baumer S."/>
            <person name="Jacobi C."/>
            <person name="Bruggemann H."/>
            <person name="Lienard T."/>
            <person name="Christmann A."/>
            <person name="Bomeke M."/>
            <person name="Steckel S."/>
            <person name="Bhattacharyya A."/>
            <person name="Lykidis A."/>
            <person name="Overbeek R."/>
            <person name="Klenk H.P."/>
            <person name="Gunsalus R.P."/>
            <person name="Fritz H.J."/>
            <person name="Gottschalk G."/>
        </authorList>
    </citation>
    <scope>NUCLEOTIDE SEQUENCE [LARGE SCALE GENOMIC DNA]</scope>
    <source>
        <strain evidence="2">ATCC BAA-159 / DSM 3647 / Goe1 / Go1 / JCM 11833 / OCM 88</strain>
    </source>
</reference>
<sequence>MFKIFNTDLYSFTSYNIFYFSTETTEKTNLRFLILYRCLQSYNLIKLKKGSASLKESFCRLFKSQTNYGTRVFIA</sequence>
<dbReference type="EMBL" id="AE008384">
    <property type="protein sequence ID" value="AAM32622.1"/>
    <property type="molecule type" value="Genomic_DNA"/>
</dbReference>
<protein>
    <submittedName>
        <fullName evidence="1">Uncharacterized protein</fullName>
    </submittedName>
</protein>
<evidence type="ECO:0000313" key="1">
    <source>
        <dbReference type="EMBL" id="AAM32622.1"/>
    </source>
</evidence>
<gene>
    <name evidence="1" type="ordered locus">MM_2926</name>
</gene>
<dbReference type="Proteomes" id="UP000000595">
    <property type="component" value="Chromosome"/>
</dbReference>